<evidence type="ECO:0000313" key="2">
    <source>
        <dbReference type="Proteomes" id="UP000886501"/>
    </source>
</evidence>
<accession>A0ACB6ZWN6</accession>
<comment type="caution">
    <text evidence="1">The sequence shown here is derived from an EMBL/GenBank/DDBJ whole genome shotgun (WGS) entry which is preliminary data.</text>
</comment>
<reference evidence="1" key="2">
    <citation type="journal article" date="2020" name="Nat. Commun.">
        <title>Large-scale genome sequencing of mycorrhizal fungi provides insights into the early evolution of symbiotic traits.</title>
        <authorList>
            <person name="Miyauchi S."/>
            <person name="Kiss E."/>
            <person name="Kuo A."/>
            <person name="Drula E."/>
            <person name="Kohler A."/>
            <person name="Sanchez-Garcia M."/>
            <person name="Morin E."/>
            <person name="Andreopoulos B."/>
            <person name="Barry K.W."/>
            <person name="Bonito G."/>
            <person name="Buee M."/>
            <person name="Carver A."/>
            <person name="Chen C."/>
            <person name="Cichocki N."/>
            <person name="Clum A."/>
            <person name="Culley D."/>
            <person name="Crous P.W."/>
            <person name="Fauchery L."/>
            <person name="Girlanda M."/>
            <person name="Hayes R.D."/>
            <person name="Keri Z."/>
            <person name="LaButti K."/>
            <person name="Lipzen A."/>
            <person name="Lombard V."/>
            <person name="Magnuson J."/>
            <person name="Maillard F."/>
            <person name="Murat C."/>
            <person name="Nolan M."/>
            <person name="Ohm R.A."/>
            <person name="Pangilinan J."/>
            <person name="Pereira M.F."/>
            <person name="Perotto S."/>
            <person name="Peter M."/>
            <person name="Pfister S."/>
            <person name="Riley R."/>
            <person name="Sitrit Y."/>
            <person name="Stielow J.B."/>
            <person name="Szollosi G."/>
            <person name="Zifcakova L."/>
            <person name="Stursova M."/>
            <person name="Spatafora J.W."/>
            <person name="Tedersoo L."/>
            <person name="Vaario L.M."/>
            <person name="Yamada A."/>
            <person name="Yan M."/>
            <person name="Wang P."/>
            <person name="Xu J."/>
            <person name="Bruns T."/>
            <person name="Baldrian P."/>
            <person name="Vilgalys R."/>
            <person name="Dunand C."/>
            <person name="Henrissat B."/>
            <person name="Grigoriev I.V."/>
            <person name="Hibbett D."/>
            <person name="Nagy L.G."/>
            <person name="Martin F.M."/>
        </authorList>
    </citation>
    <scope>NUCLEOTIDE SEQUENCE</scope>
    <source>
        <strain evidence="1">P2</strain>
    </source>
</reference>
<dbReference type="EMBL" id="MU117961">
    <property type="protein sequence ID" value="KAF9654235.1"/>
    <property type="molecule type" value="Genomic_DNA"/>
</dbReference>
<gene>
    <name evidence="1" type="ORF">BDM02DRAFT_3106535</name>
</gene>
<dbReference type="Proteomes" id="UP000886501">
    <property type="component" value="Unassembled WGS sequence"/>
</dbReference>
<proteinExistence type="predicted"/>
<sequence>MCNRSSPLAWACEICGRRFSVSSNLNRHTRRCREKWVKADNSMTDTPPPSALSDLSEHTESSPSSCSSSSLSGGSGGYSPSSPHLTDGPKRRQSAVESIRYDTGDDRARSHDQPHIAGRSHRRRRKDSPAEPWIPASLVNFNLDPVTRSVPTPLPAVVPSMLEERNSYEDTPLQAYHPSCWTGHLVGPSYTPRSEEVSRGRFYGKLLVF</sequence>
<evidence type="ECO:0000313" key="1">
    <source>
        <dbReference type="EMBL" id="KAF9654235.1"/>
    </source>
</evidence>
<name>A0ACB6ZWN6_THEGA</name>
<protein>
    <submittedName>
        <fullName evidence="1">Uncharacterized protein</fullName>
    </submittedName>
</protein>
<keyword evidence="2" id="KW-1185">Reference proteome</keyword>
<organism evidence="1 2">
    <name type="scientific">Thelephora ganbajun</name>
    <name type="common">Ganba fungus</name>
    <dbReference type="NCBI Taxonomy" id="370292"/>
    <lineage>
        <taxon>Eukaryota</taxon>
        <taxon>Fungi</taxon>
        <taxon>Dikarya</taxon>
        <taxon>Basidiomycota</taxon>
        <taxon>Agaricomycotina</taxon>
        <taxon>Agaricomycetes</taxon>
        <taxon>Thelephorales</taxon>
        <taxon>Thelephoraceae</taxon>
        <taxon>Thelephora</taxon>
    </lineage>
</organism>
<reference evidence="1" key="1">
    <citation type="submission" date="2019-10" db="EMBL/GenBank/DDBJ databases">
        <authorList>
            <consortium name="DOE Joint Genome Institute"/>
            <person name="Kuo A."/>
            <person name="Miyauchi S."/>
            <person name="Kiss E."/>
            <person name="Drula E."/>
            <person name="Kohler A."/>
            <person name="Sanchez-Garcia M."/>
            <person name="Andreopoulos B."/>
            <person name="Barry K.W."/>
            <person name="Bonito G."/>
            <person name="Buee M."/>
            <person name="Carver A."/>
            <person name="Chen C."/>
            <person name="Cichocki N."/>
            <person name="Clum A."/>
            <person name="Culley D."/>
            <person name="Crous P.W."/>
            <person name="Fauchery L."/>
            <person name="Girlanda M."/>
            <person name="Hayes R."/>
            <person name="Keri Z."/>
            <person name="Labutti K."/>
            <person name="Lipzen A."/>
            <person name="Lombard V."/>
            <person name="Magnuson J."/>
            <person name="Maillard F."/>
            <person name="Morin E."/>
            <person name="Murat C."/>
            <person name="Nolan M."/>
            <person name="Ohm R."/>
            <person name="Pangilinan J."/>
            <person name="Pereira M."/>
            <person name="Perotto S."/>
            <person name="Peter M."/>
            <person name="Riley R."/>
            <person name="Sitrit Y."/>
            <person name="Stielow B."/>
            <person name="Szollosi G."/>
            <person name="Zifcakova L."/>
            <person name="Stursova M."/>
            <person name="Spatafora J.W."/>
            <person name="Tedersoo L."/>
            <person name="Vaario L.-M."/>
            <person name="Yamada A."/>
            <person name="Yan M."/>
            <person name="Wang P."/>
            <person name="Xu J."/>
            <person name="Bruns T."/>
            <person name="Baldrian P."/>
            <person name="Vilgalys R."/>
            <person name="Henrissat B."/>
            <person name="Grigoriev I.V."/>
            <person name="Hibbett D."/>
            <person name="Nagy L.G."/>
            <person name="Martin F.M."/>
        </authorList>
    </citation>
    <scope>NUCLEOTIDE SEQUENCE</scope>
    <source>
        <strain evidence="1">P2</strain>
    </source>
</reference>